<proteinExistence type="predicted"/>
<feature type="compositionally biased region" description="Low complexity" evidence="1">
    <location>
        <begin position="26"/>
        <end position="58"/>
    </location>
</feature>
<dbReference type="PROSITE" id="PS51257">
    <property type="entry name" value="PROKAR_LIPOPROTEIN"/>
    <property type="match status" value="1"/>
</dbReference>
<dbReference type="Proteomes" id="UP001597034">
    <property type="component" value="Unassembled WGS sequence"/>
</dbReference>
<evidence type="ECO:0000256" key="1">
    <source>
        <dbReference type="SAM" id="MobiDB-lite"/>
    </source>
</evidence>
<evidence type="ECO:0000313" key="3">
    <source>
        <dbReference type="Proteomes" id="UP001597034"/>
    </source>
</evidence>
<keyword evidence="3" id="KW-1185">Reference proteome</keyword>
<dbReference type="EMBL" id="JBHUDO010000002">
    <property type="protein sequence ID" value="MFD1645851.1"/>
    <property type="molecule type" value="Genomic_DNA"/>
</dbReference>
<organism evidence="2 3">
    <name type="scientific">Haloarchaeobius litoreus</name>
    <dbReference type="NCBI Taxonomy" id="755306"/>
    <lineage>
        <taxon>Archaea</taxon>
        <taxon>Methanobacteriati</taxon>
        <taxon>Methanobacteriota</taxon>
        <taxon>Stenosarchaea group</taxon>
        <taxon>Halobacteria</taxon>
        <taxon>Halobacteriales</taxon>
        <taxon>Halorubellaceae</taxon>
        <taxon>Haloarchaeobius</taxon>
    </lineage>
</organism>
<dbReference type="RefSeq" id="WP_256398626.1">
    <property type="nucleotide sequence ID" value="NZ_JANHJR010000001.1"/>
</dbReference>
<sequence length="287" mass="30679">MRRRALLTTTGATLAGLAGCLSESSGGPADGTDTTNGTDTPTDATATTEPPESSVEVSMETYQPAVVQLATDSIHVADDAGAYLFLSVDASAAAEPPAREEFSFELGDGSHSPVDPGERRLWRQYHEDESYGDSNAVGWLLFELPEAAAAEDAALTWPGGEWRPGESLRTRLAAEYPSMSMEFSVPETVPEGEHPTVTVRVQNEGDVDARFVAGLNRVGPRVAYTPVTSPSFVVPAGSSETWEHTGDYDTTRLRDDELGDGQHDVTYHLDAVLGRESRQVSYVAADA</sequence>
<name>A0ABD6DII6_9EURY</name>
<reference evidence="2 3" key="1">
    <citation type="journal article" date="2019" name="Int. J. Syst. Evol. Microbiol.">
        <title>The Global Catalogue of Microorganisms (GCM) 10K type strain sequencing project: providing services to taxonomists for standard genome sequencing and annotation.</title>
        <authorList>
            <consortium name="The Broad Institute Genomics Platform"/>
            <consortium name="The Broad Institute Genome Sequencing Center for Infectious Disease"/>
            <person name="Wu L."/>
            <person name="Ma J."/>
        </authorList>
    </citation>
    <scope>NUCLEOTIDE SEQUENCE [LARGE SCALE GENOMIC DNA]</scope>
    <source>
        <strain evidence="2 3">CGMCC 1.10390</strain>
    </source>
</reference>
<protein>
    <submittedName>
        <fullName evidence="2">Uncharacterized protein</fullName>
    </submittedName>
</protein>
<evidence type="ECO:0000313" key="2">
    <source>
        <dbReference type="EMBL" id="MFD1645851.1"/>
    </source>
</evidence>
<accession>A0ABD6DII6</accession>
<dbReference type="AlphaFoldDB" id="A0ABD6DII6"/>
<comment type="caution">
    <text evidence="2">The sequence shown here is derived from an EMBL/GenBank/DDBJ whole genome shotgun (WGS) entry which is preliminary data.</text>
</comment>
<feature type="region of interest" description="Disordered" evidence="1">
    <location>
        <begin position="18"/>
        <end position="58"/>
    </location>
</feature>
<gene>
    <name evidence="2" type="ORF">ACFSBL_09160</name>
</gene>